<evidence type="ECO:0000313" key="4">
    <source>
        <dbReference type="EMBL" id="CAB5225827.1"/>
    </source>
</evidence>
<evidence type="ECO:0000259" key="3">
    <source>
        <dbReference type="Pfam" id="PF09718"/>
    </source>
</evidence>
<protein>
    <submittedName>
        <fullName evidence="4">Bacteriophage lambda, GpH, tail tape measure, C-terminal</fullName>
    </submittedName>
</protein>
<organism evidence="4">
    <name type="scientific">uncultured Caudovirales phage</name>
    <dbReference type="NCBI Taxonomy" id="2100421"/>
    <lineage>
        <taxon>Viruses</taxon>
        <taxon>Duplodnaviria</taxon>
        <taxon>Heunggongvirae</taxon>
        <taxon>Uroviricota</taxon>
        <taxon>Caudoviricetes</taxon>
        <taxon>Peduoviridae</taxon>
        <taxon>Maltschvirus</taxon>
        <taxon>Maltschvirus maltsch</taxon>
    </lineage>
</organism>
<feature type="domain" description="Bacteriophage tail tape measure C-terminal" evidence="3">
    <location>
        <begin position="540"/>
        <end position="609"/>
    </location>
</feature>
<sequence length="714" mass="76703">MATIEDFILRIKVQGTESVKGLSGGINNLKKDVEGFAPTGGAFSNVLSGITGKLGGAGTAILGVSAAIAALGLKAVQIADQLQDISDATGVAAGALSNFQASIIEAGGKSEDFANIATKLNQTLGDAAMGNEAAQKSFQKLGVFVRDANGNVRDTGDVLRDVLGKLKEVSDPATRAALAVELLGKKGKEIDWTKVNAINDPFKDESVAALARFQGKIDSLNNSIKDGLITTFGQLFILMENGFEAKRLDGYLASFQSMVLGMVGVNKTAADILEEQRKRRVMFGLEKDLPPGQRPLPPGVKPSTAGAGRGSVIPTGPGGDFGDIPEATKKAIEESNKRIAQSGIEARKLAELKGANDLQAIQVNAAAEIAKAREEIFTKERLSDEQKTKEFAAKKAEIEAKAATDTAKYRSQQNAKIYSELEAQRQKAAEELAAEETRINNIIESTRQISVEQQYQLEAQQRKNTSLSESLGLSDREKKNAQEIFALEEERLALLRKIAETKDLPYEQRLKQEADVNAKIAERKELAKQNQDIEKKNAENFQAGYSTAYKNYIDASRNAAEQATRLFQTFTSSFEDSLVKSFSKGKLLWKEFLLDMVQQLLRSNIQSMLGNFFGSAQGNSSANMLGTILKGLSGFANGGMIPTNAPVLVGERGPEILMGAAGRTVIPNSGIGGSNVTYNINAVDAMSFKAMIAADPTFLYAVSEQGRRRLPGGM</sequence>
<dbReference type="InterPro" id="IPR006431">
    <property type="entry name" value="Phage_tape_meas_C"/>
</dbReference>
<evidence type="ECO:0000256" key="2">
    <source>
        <dbReference type="SAM" id="MobiDB-lite"/>
    </source>
</evidence>
<reference evidence="4" key="1">
    <citation type="submission" date="2020-05" db="EMBL/GenBank/DDBJ databases">
        <authorList>
            <person name="Chiriac C."/>
            <person name="Salcher M."/>
            <person name="Ghai R."/>
            <person name="Kavagutti S V."/>
        </authorList>
    </citation>
    <scope>NUCLEOTIDE SEQUENCE</scope>
</reference>
<dbReference type="Pfam" id="PF09718">
    <property type="entry name" value="Tape_meas_lam_C"/>
    <property type="match status" value="1"/>
</dbReference>
<keyword evidence="1" id="KW-0175">Coiled coil</keyword>
<dbReference type="EMBL" id="LR798353">
    <property type="protein sequence ID" value="CAB5225827.1"/>
    <property type="molecule type" value="Genomic_DNA"/>
</dbReference>
<evidence type="ECO:0000256" key="1">
    <source>
        <dbReference type="SAM" id="Coils"/>
    </source>
</evidence>
<feature type="region of interest" description="Disordered" evidence="2">
    <location>
        <begin position="287"/>
        <end position="325"/>
    </location>
</feature>
<gene>
    <name evidence="4" type="ORF">UFOVP758_23</name>
</gene>
<accession>A0A6J7X4N7</accession>
<proteinExistence type="predicted"/>
<name>A0A6J7X4N7_9CAUD</name>
<feature type="coiled-coil region" evidence="1">
    <location>
        <begin position="418"/>
        <end position="445"/>
    </location>
</feature>